<reference evidence="1 2" key="1">
    <citation type="submission" date="2019-03" db="EMBL/GenBank/DDBJ databases">
        <title>Draft genome sequence of Xylaria hypoxylon DSM 108379, a ubiquitous saprotrophic-parasitic fungi on hardwood.</title>
        <authorList>
            <person name="Buettner E."/>
            <person name="Leonhardt S."/>
            <person name="Gebauer A.M."/>
            <person name="Liers C."/>
            <person name="Hofrichter M."/>
            <person name="Kellner H."/>
        </authorList>
    </citation>
    <scope>NUCLEOTIDE SEQUENCE [LARGE SCALE GENOMIC DNA]</scope>
    <source>
        <strain evidence="1 2">DSM 108379</strain>
    </source>
</reference>
<organism evidence="1 2">
    <name type="scientific">Xylaria hypoxylon</name>
    <dbReference type="NCBI Taxonomy" id="37992"/>
    <lineage>
        <taxon>Eukaryota</taxon>
        <taxon>Fungi</taxon>
        <taxon>Dikarya</taxon>
        <taxon>Ascomycota</taxon>
        <taxon>Pezizomycotina</taxon>
        <taxon>Sordariomycetes</taxon>
        <taxon>Xylariomycetidae</taxon>
        <taxon>Xylariales</taxon>
        <taxon>Xylariaceae</taxon>
        <taxon>Xylaria</taxon>
    </lineage>
</organism>
<sequence>MLVVPLKSIQQRFDSHLVLVGFDLVLEFTAIVAHFSQTFPFLSSWVDLQEIVMKSAKMKNTPGLRYTLRKYGWISLPSSGGLDRFIKDVHGKELREETWNAFSKCDALVAHMTLN</sequence>
<dbReference type="Proteomes" id="UP000297716">
    <property type="component" value="Unassembled WGS sequence"/>
</dbReference>
<protein>
    <submittedName>
        <fullName evidence="1">Uncharacterized protein</fullName>
    </submittedName>
</protein>
<keyword evidence="2" id="KW-1185">Reference proteome</keyword>
<comment type="caution">
    <text evidence="1">The sequence shown here is derived from an EMBL/GenBank/DDBJ whole genome shotgun (WGS) entry which is preliminary data.</text>
</comment>
<proteinExistence type="predicted"/>
<evidence type="ECO:0000313" key="2">
    <source>
        <dbReference type="Proteomes" id="UP000297716"/>
    </source>
</evidence>
<dbReference type="OrthoDB" id="4669781at2759"/>
<dbReference type="AlphaFoldDB" id="A0A4Z0ZB39"/>
<name>A0A4Z0ZB39_9PEZI</name>
<dbReference type="EMBL" id="SKBN01000005">
    <property type="protein sequence ID" value="TGJ88193.1"/>
    <property type="molecule type" value="Genomic_DNA"/>
</dbReference>
<accession>A0A4Z0ZB39</accession>
<evidence type="ECO:0000313" key="1">
    <source>
        <dbReference type="EMBL" id="TGJ88193.1"/>
    </source>
</evidence>
<gene>
    <name evidence="1" type="ORF">E0Z10_g590</name>
</gene>